<dbReference type="EMBL" id="JAINUG010000031">
    <property type="protein sequence ID" value="KAJ8409288.1"/>
    <property type="molecule type" value="Genomic_DNA"/>
</dbReference>
<keyword evidence="2" id="KW-1185">Reference proteome</keyword>
<organism evidence="1 2">
    <name type="scientific">Aldrovandia affinis</name>
    <dbReference type="NCBI Taxonomy" id="143900"/>
    <lineage>
        <taxon>Eukaryota</taxon>
        <taxon>Metazoa</taxon>
        <taxon>Chordata</taxon>
        <taxon>Craniata</taxon>
        <taxon>Vertebrata</taxon>
        <taxon>Euteleostomi</taxon>
        <taxon>Actinopterygii</taxon>
        <taxon>Neopterygii</taxon>
        <taxon>Teleostei</taxon>
        <taxon>Notacanthiformes</taxon>
        <taxon>Halosauridae</taxon>
        <taxon>Aldrovandia</taxon>
    </lineage>
</organism>
<evidence type="ECO:0000313" key="1">
    <source>
        <dbReference type="EMBL" id="KAJ8409288.1"/>
    </source>
</evidence>
<gene>
    <name evidence="1" type="ORF">AAFF_G00234860</name>
</gene>
<sequence length="112" mass="12514">MGKLWALFYQCNKLCSKQAGKSYFEKNIRAVEIGPFALEQSHAGFFSRSQNWKFSGVTAGGALIFTPLRARYLRCLRRPHVRQSVAVAVDCGQLCPEDIGERTVVDRAMASV</sequence>
<name>A0AAD7WUA2_9TELE</name>
<comment type="caution">
    <text evidence="1">The sequence shown here is derived from an EMBL/GenBank/DDBJ whole genome shotgun (WGS) entry which is preliminary data.</text>
</comment>
<accession>A0AAD7WUA2</accession>
<reference evidence="1" key="1">
    <citation type="journal article" date="2023" name="Science">
        <title>Genome structures resolve the early diversification of teleost fishes.</title>
        <authorList>
            <person name="Parey E."/>
            <person name="Louis A."/>
            <person name="Montfort J."/>
            <person name="Bouchez O."/>
            <person name="Roques C."/>
            <person name="Iampietro C."/>
            <person name="Lluch J."/>
            <person name="Castinel A."/>
            <person name="Donnadieu C."/>
            <person name="Desvignes T."/>
            <person name="Floi Bucao C."/>
            <person name="Jouanno E."/>
            <person name="Wen M."/>
            <person name="Mejri S."/>
            <person name="Dirks R."/>
            <person name="Jansen H."/>
            <person name="Henkel C."/>
            <person name="Chen W.J."/>
            <person name="Zahm M."/>
            <person name="Cabau C."/>
            <person name="Klopp C."/>
            <person name="Thompson A.W."/>
            <person name="Robinson-Rechavi M."/>
            <person name="Braasch I."/>
            <person name="Lecointre G."/>
            <person name="Bobe J."/>
            <person name="Postlethwait J.H."/>
            <person name="Berthelot C."/>
            <person name="Roest Crollius H."/>
            <person name="Guiguen Y."/>
        </authorList>
    </citation>
    <scope>NUCLEOTIDE SEQUENCE</scope>
    <source>
        <strain evidence="1">NC1722</strain>
    </source>
</reference>
<proteinExistence type="predicted"/>
<dbReference type="AlphaFoldDB" id="A0AAD7WUA2"/>
<protein>
    <submittedName>
        <fullName evidence="1">Uncharacterized protein</fullName>
    </submittedName>
</protein>
<dbReference type="Proteomes" id="UP001221898">
    <property type="component" value="Unassembled WGS sequence"/>
</dbReference>
<evidence type="ECO:0000313" key="2">
    <source>
        <dbReference type="Proteomes" id="UP001221898"/>
    </source>
</evidence>